<proteinExistence type="predicted"/>
<gene>
    <name evidence="8" type="ORF">KUTeg_020354</name>
</gene>
<evidence type="ECO:0000256" key="2">
    <source>
        <dbReference type="ARBA" id="ARBA00022692"/>
    </source>
</evidence>
<dbReference type="Pfam" id="PF01833">
    <property type="entry name" value="TIG"/>
    <property type="match status" value="1"/>
</dbReference>
<keyword evidence="2" id="KW-0812">Transmembrane</keyword>
<keyword evidence="9" id="KW-1185">Reference proteome</keyword>
<dbReference type="Pfam" id="PF01403">
    <property type="entry name" value="Sema"/>
    <property type="match status" value="1"/>
</dbReference>
<evidence type="ECO:0000256" key="5">
    <source>
        <dbReference type="ARBA" id="ARBA00022989"/>
    </source>
</evidence>
<reference evidence="8 9" key="1">
    <citation type="submission" date="2022-12" db="EMBL/GenBank/DDBJ databases">
        <title>Chromosome-level genome of Tegillarca granosa.</title>
        <authorList>
            <person name="Kim J."/>
        </authorList>
    </citation>
    <scope>NUCLEOTIDE SEQUENCE [LARGE SCALE GENOMIC DNA]</scope>
    <source>
        <strain evidence="8">Teg-2019</strain>
        <tissue evidence="8">Adductor muscle</tissue>
    </source>
</reference>
<evidence type="ECO:0000256" key="3">
    <source>
        <dbReference type="ARBA" id="ARBA00022729"/>
    </source>
</evidence>
<dbReference type="InterPro" id="IPR001627">
    <property type="entry name" value="Semap_dom"/>
</dbReference>
<dbReference type="Gene3D" id="2.130.10.10">
    <property type="entry name" value="YVTN repeat-like/Quinoprotein amine dehydrogenase"/>
    <property type="match status" value="1"/>
</dbReference>
<sequence length="1016" mass="115470">MIMINIFKRHWAEHESKRRCIRVTMLNSSTHSLWTSYTVLFLFCVTFQYCDCIDSVDNHFPSQYSSLSASEKPKQFVIDQERGLLIVRGKGGVYKLNDMFEKVKNVSSSLSLANENNDYLMIIMPGSETLYICQYHGKCEVRNSTDLSLIFSEPKSVFFCQSGQKMKTFVGIASDLKRYSGLNPVFGGSDCGDKTSNIILAYTKSSFGYIDEYVIHLKNQVERTYPVYFRSVIQNSKFILFFTNQKISLESPWFTSKIIKICKESEEFKRVTYEDIPITCQRENKEYRLLQHATLLRVSKNDQLAAEMCQNKSNCAVIIGIFSSGNDPENPSMSSAVCVFTMDTILRTFKESRKRNLVGISNRFDGGYMTFLGTGLNFSEQGFDNNTNLNNREFCTLSRNLNLMSNVTLQGKALYENQTTRFTKIESLMTNGFAHVYIGTSDGKLLELHIKNKLEGRVIGNSVTVEHGKAVTKMGHMDRRIYAMTENKNAPSYNYKFQYVPTYVSSFCRCTQLEDLSDGYLRRYWLPAAEQKCVSLNLDKIGIPLQAGSVDVTITTYPPINITSFNGVTFKCMYDNLREKPVVANICNGIVGKQDHGQYWFYLLAVKEGFNVVVAKTLFWTYDCKKFDNCKGCVGNFDRQITCFWCKETAKCTQNQVNCVETTSTYVMAVAYCPVLIKSSLLRIPLNIAEDTNFPGRNIPALQSIEKFKCNFQGSNFSVSKVLPEGVTCQNLIARTPTQTPMKATETRNVIIYFQDGILDTTEIEVYDCKTLANDCSTCEYYRKIDNYLCSWCNHCQYSTKCPYNQECPAPKITNVFPENSTFGGNTEVILEGTNFGVNSSDVTRLSMAGIDCIEVIKRKNQFQKLWCKTGPSYKEHTGPVTITVNGKHDSYGQFSYKDQVLKAIKPNTIIKEGGVWLTISGTNLNVGNKKYVVFLNSTNDMEGILCENALLSMDNFITCSVDRYPSKFDRFEHQINLDKLIVMFDGNTTKELAMNFSYVSNPYDIRLSAIKSFSR</sequence>
<keyword evidence="3" id="KW-0732">Signal</keyword>
<dbReference type="SUPFAM" id="SSF81296">
    <property type="entry name" value="E set domains"/>
    <property type="match status" value="1"/>
</dbReference>
<dbReference type="InterPro" id="IPR015943">
    <property type="entry name" value="WD40/YVTN_repeat-like_dom_sf"/>
</dbReference>
<comment type="caution">
    <text evidence="8">The sequence shown here is derived from an EMBL/GenBank/DDBJ whole genome shotgun (WGS) entry which is preliminary data.</text>
</comment>
<evidence type="ECO:0000259" key="7">
    <source>
        <dbReference type="PROSITE" id="PS51004"/>
    </source>
</evidence>
<evidence type="ECO:0000256" key="4">
    <source>
        <dbReference type="ARBA" id="ARBA00022737"/>
    </source>
</evidence>
<organism evidence="8 9">
    <name type="scientific">Tegillarca granosa</name>
    <name type="common">Malaysian cockle</name>
    <name type="synonym">Anadara granosa</name>
    <dbReference type="NCBI Taxonomy" id="220873"/>
    <lineage>
        <taxon>Eukaryota</taxon>
        <taxon>Metazoa</taxon>
        <taxon>Spiralia</taxon>
        <taxon>Lophotrochozoa</taxon>
        <taxon>Mollusca</taxon>
        <taxon>Bivalvia</taxon>
        <taxon>Autobranchia</taxon>
        <taxon>Pteriomorphia</taxon>
        <taxon>Arcoida</taxon>
        <taxon>Arcoidea</taxon>
        <taxon>Arcidae</taxon>
        <taxon>Tegillarca</taxon>
    </lineage>
</organism>
<comment type="subcellular location">
    <subcellularLocation>
        <location evidence="1">Membrane</location>
        <topology evidence="1">Single-pass membrane protein</topology>
    </subcellularLocation>
</comment>
<keyword evidence="5" id="KW-1133">Transmembrane helix</keyword>
<dbReference type="PROSITE" id="PS51004">
    <property type="entry name" value="SEMA"/>
    <property type="match status" value="1"/>
</dbReference>
<dbReference type="CDD" id="cd00603">
    <property type="entry name" value="IPT_PCSR"/>
    <property type="match status" value="1"/>
</dbReference>
<dbReference type="InterPro" id="IPR002909">
    <property type="entry name" value="IPT_dom"/>
</dbReference>
<comment type="caution">
    <text evidence="6">Lacks conserved residue(s) required for the propagation of feature annotation.</text>
</comment>
<protein>
    <recommendedName>
        <fullName evidence="7">Sema domain-containing protein</fullName>
    </recommendedName>
</protein>
<keyword evidence="4" id="KW-0677">Repeat</keyword>
<dbReference type="InterPro" id="IPR031148">
    <property type="entry name" value="Plexin"/>
</dbReference>
<dbReference type="InterPro" id="IPR013783">
    <property type="entry name" value="Ig-like_fold"/>
</dbReference>
<evidence type="ECO:0000256" key="6">
    <source>
        <dbReference type="PROSITE-ProRule" id="PRU00352"/>
    </source>
</evidence>
<dbReference type="EMBL" id="JARBDR010000918">
    <property type="protein sequence ID" value="KAJ8301367.1"/>
    <property type="molecule type" value="Genomic_DNA"/>
</dbReference>
<dbReference type="PANTHER" id="PTHR22625:SF44">
    <property type="entry name" value="PLEXIN-B"/>
    <property type="match status" value="1"/>
</dbReference>
<dbReference type="SMART" id="SM00630">
    <property type="entry name" value="Sema"/>
    <property type="match status" value="1"/>
</dbReference>
<feature type="domain" description="Sema" evidence="7">
    <location>
        <begin position="44"/>
        <end position="494"/>
    </location>
</feature>
<dbReference type="Gene3D" id="2.60.40.10">
    <property type="entry name" value="Immunoglobulins"/>
    <property type="match status" value="2"/>
</dbReference>
<dbReference type="Proteomes" id="UP001217089">
    <property type="component" value="Unassembled WGS sequence"/>
</dbReference>
<dbReference type="PANTHER" id="PTHR22625">
    <property type="entry name" value="PLEXIN"/>
    <property type="match status" value="1"/>
</dbReference>
<dbReference type="InterPro" id="IPR036352">
    <property type="entry name" value="Semap_dom_sf"/>
</dbReference>
<evidence type="ECO:0000256" key="1">
    <source>
        <dbReference type="ARBA" id="ARBA00004167"/>
    </source>
</evidence>
<accession>A0ABQ9EBV1</accession>
<name>A0ABQ9EBV1_TEGGR</name>
<evidence type="ECO:0000313" key="9">
    <source>
        <dbReference type="Proteomes" id="UP001217089"/>
    </source>
</evidence>
<dbReference type="SUPFAM" id="SSF101912">
    <property type="entry name" value="Sema domain"/>
    <property type="match status" value="1"/>
</dbReference>
<dbReference type="InterPro" id="IPR014756">
    <property type="entry name" value="Ig_E-set"/>
</dbReference>
<keyword evidence="5" id="KW-0472">Membrane</keyword>
<evidence type="ECO:0000313" key="8">
    <source>
        <dbReference type="EMBL" id="KAJ8301367.1"/>
    </source>
</evidence>